<organism evidence="1 2">
    <name type="scientific">Aphis craccivora</name>
    <name type="common">Cowpea aphid</name>
    <dbReference type="NCBI Taxonomy" id="307492"/>
    <lineage>
        <taxon>Eukaryota</taxon>
        <taxon>Metazoa</taxon>
        <taxon>Ecdysozoa</taxon>
        <taxon>Arthropoda</taxon>
        <taxon>Hexapoda</taxon>
        <taxon>Insecta</taxon>
        <taxon>Pterygota</taxon>
        <taxon>Neoptera</taxon>
        <taxon>Paraneoptera</taxon>
        <taxon>Hemiptera</taxon>
        <taxon>Sternorrhyncha</taxon>
        <taxon>Aphidomorpha</taxon>
        <taxon>Aphidoidea</taxon>
        <taxon>Aphididae</taxon>
        <taxon>Aphidini</taxon>
        <taxon>Aphis</taxon>
        <taxon>Aphis</taxon>
    </lineage>
</organism>
<comment type="caution">
    <text evidence="1">The sequence shown here is derived from an EMBL/GenBank/DDBJ whole genome shotgun (WGS) entry which is preliminary data.</text>
</comment>
<dbReference type="AlphaFoldDB" id="A0A6G0Z634"/>
<dbReference type="Proteomes" id="UP000478052">
    <property type="component" value="Unassembled WGS sequence"/>
</dbReference>
<keyword evidence="1" id="KW-0347">Helicase</keyword>
<keyword evidence="2" id="KW-1185">Reference proteome</keyword>
<name>A0A6G0Z634_APHCR</name>
<sequence length="67" mass="7839">MEPRLQAKAMHKNVIEALIIIGYARGYIVIIPKITLIQPDYPFEFKRTHFPLKVCFPMTINKSKDNH</sequence>
<accession>A0A6G0Z634</accession>
<reference evidence="1 2" key="1">
    <citation type="submission" date="2019-08" db="EMBL/GenBank/DDBJ databases">
        <title>Whole genome of Aphis craccivora.</title>
        <authorList>
            <person name="Voronova N.V."/>
            <person name="Shulinski R.S."/>
            <person name="Bandarenka Y.V."/>
            <person name="Zhorov D.G."/>
            <person name="Warner D."/>
        </authorList>
    </citation>
    <scope>NUCLEOTIDE SEQUENCE [LARGE SCALE GENOMIC DNA]</scope>
    <source>
        <strain evidence="1">180601</strain>
        <tissue evidence="1">Whole Body</tissue>
    </source>
</reference>
<gene>
    <name evidence="1" type="ORF">FWK35_00000647</name>
</gene>
<proteinExistence type="predicted"/>
<protein>
    <submittedName>
        <fullName evidence="1">ATP-dependent DNA helicase RRM3-like</fullName>
    </submittedName>
</protein>
<dbReference type="GO" id="GO:0004386">
    <property type="term" value="F:helicase activity"/>
    <property type="evidence" value="ECO:0007669"/>
    <property type="project" value="UniProtKB-KW"/>
</dbReference>
<keyword evidence="1" id="KW-0547">Nucleotide-binding</keyword>
<evidence type="ECO:0000313" key="2">
    <source>
        <dbReference type="Proteomes" id="UP000478052"/>
    </source>
</evidence>
<keyword evidence="1" id="KW-0378">Hydrolase</keyword>
<evidence type="ECO:0000313" key="1">
    <source>
        <dbReference type="EMBL" id="KAF0765902.1"/>
    </source>
</evidence>
<dbReference type="EMBL" id="VUJU01001306">
    <property type="protein sequence ID" value="KAF0765902.1"/>
    <property type="molecule type" value="Genomic_DNA"/>
</dbReference>
<dbReference type="OrthoDB" id="6590976at2759"/>
<keyword evidence="1" id="KW-0067">ATP-binding</keyword>